<proteinExistence type="predicted"/>
<dbReference type="Proteomes" id="UP000276133">
    <property type="component" value="Unassembled WGS sequence"/>
</dbReference>
<organism evidence="1 2">
    <name type="scientific">Brachionus plicatilis</name>
    <name type="common">Marine rotifer</name>
    <name type="synonym">Brachionus muelleri</name>
    <dbReference type="NCBI Taxonomy" id="10195"/>
    <lineage>
        <taxon>Eukaryota</taxon>
        <taxon>Metazoa</taxon>
        <taxon>Spiralia</taxon>
        <taxon>Gnathifera</taxon>
        <taxon>Rotifera</taxon>
        <taxon>Eurotatoria</taxon>
        <taxon>Monogononta</taxon>
        <taxon>Pseudotrocha</taxon>
        <taxon>Ploima</taxon>
        <taxon>Brachionidae</taxon>
        <taxon>Brachionus</taxon>
    </lineage>
</organism>
<name>A0A3M7RU17_BRAPC</name>
<keyword evidence="2" id="KW-1185">Reference proteome</keyword>
<accession>A0A3M7RU17</accession>
<reference evidence="1 2" key="1">
    <citation type="journal article" date="2018" name="Sci. Rep.">
        <title>Genomic signatures of local adaptation to the degree of environmental predictability in rotifers.</title>
        <authorList>
            <person name="Franch-Gras L."/>
            <person name="Hahn C."/>
            <person name="Garcia-Roger E.M."/>
            <person name="Carmona M.J."/>
            <person name="Serra M."/>
            <person name="Gomez A."/>
        </authorList>
    </citation>
    <scope>NUCLEOTIDE SEQUENCE [LARGE SCALE GENOMIC DNA]</scope>
    <source>
        <strain evidence="1">HYR1</strain>
    </source>
</reference>
<gene>
    <name evidence="1" type="ORF">BpHYR1_023717</name>
</gene>
<evidence type="ECO:0000313" key="2">
    <source>
        <dbReference type="Proteomes" id="UP000276133"/>
    </source>
</evidence>
<evidence type="ECO:0000313" key="1">
    <source>
        <dbReference type="EMBL" id="RNA26920.1"/>
    </source>
</evidence>
<dbReference type="AlphaFoldDB" id="A0A3M7RU17"/>
<comment type="caution">
    <text evidence="1">The sequence shown here is derived from an EMBL/GenBank/DDBJ whole genome shotgun (WGS) entry which is preliminary data.</text>
</comment>
<dbReference type="EMBL" id="REGN01002641">
    <property type="protein sequence ID" value="RNA26920.1"/>
    <property type="molecule type" value="Genomic_DNA"/>
</dbReference>
<protein>
    <submittedName>
        <fullName evidence="1">Uncharacterized protein</fullName>
    </submittedName>
</protein>
<sequence length="66" mass="7559">MRSWLDGMMNASRKFELENDCLELCRNGITWLGFVLYFAFVADAAHSAVVQQQSYVVAAQAHRLDY</sequence>